<dbReference type="EMBL" id="CAIM01000124">
    <property type="protein sequence ID" value="CCI16607.1"/>
    <property type="molecule type" value="Genomic_DNA"/>
</dbReference>
<proteinExistence type="predicted"/>
<dbReference type="RefSeq" id="WP_002785370.1">
    <property type="nucleotide sequence ID" value="NZ_HE973314.1"/>
</dbReference>
<dbReference type="HOGENOM" id="CLU_2569950_0_0_3"/>
<sequence>MVWFTVRCSYADWQRDYKRSHAVEHDHTAKLNFVSDAKEAAVNELRTSGNFRFANVISNYIGTSGLRENLPNDPGANYRQI</sequence>
<dbReference type="Proteomes" id="UP000003613">
    <property type="component" value="Unassembled WGS sequence"/>
</dbReference>
<protein>
    <submittedName>
        <fullName evidence="1">Uncharacterized protein</fullName>
    </submittedName>
</protein>
<organism evidence="1 2">
    <name type="scientific">Microcystis aeruginosa PCC 9807</name>
    <dbReference type="NCBI Taxonomy" id="1160283"/>
    <lineage>
        <taxon>Bacteria</taxon>
        <taxon>Bacillati</taxon>
        <taxon>Cyanobacteriota</taxon>
        <taxon>Cyanophyceae</taxon>
        <taxon>Oscillatoriophycideae</taxon>
        <taxon>Chroococcales</taxon>
        <taxon>Microcystaceae</taxon>
        <taxon>Microcystis</taxon>
    </lineage>
</organism>
<evidence type="ECO:0000313" key="2">
    <source>
        <dbReference type="Proteomes" id="UP000003613"/>
    </source>
</evidence>
<dbReference type="AlphaFoldDB" id="I4H3I3"/>
<reference evidence="1 2" key="1">
    <citation type="submission" date="2012-04" db="EMBL/GenBank/DDBJ databases">
        <authorList>
            <person name="Genoscope - CEA"/>
        </authorList>
    </citation>
    <scope>NUCLEOTIDE SEQUENCE [LARGE SCALE GENOMIC DNA]</scope>
    <source>
        <strain evidence="1 2">9807</strain>
    </source>
</reference>
<accession>I4H3I3</accession>
<name>I4H3I3_MICAE</name>
<comment type="caution">
    <text evidence="1">The sequence shown here is derived from an EMBL/GenBank/DDBJ whole genome shotgun (WGS) entry which is preliminary data.</text>
</comment>
<evidence type="ECO:0000313" key="1">
    <source>
        <dbReference type="EMBL" id="CCI16607.1"/>
    </source>
</evidence>
<gene>
    <name evidence="1" type="ORF">MICAF_210003</name>
</gene>